<keyword evidence="2" id="KW-1185">Reference proteome</keyword>
<sequence>MLIISSCLSEAESAAAFSFISPLLRVISVTAAPCTSGWELVTEDDHYHHFHIFITTHPVEANCEFDFIYLDRDSSAIPTSENVVNELLLPKVHKSKQTSRGYTAAAV</sequence>
<dbReference type="EMBL" id="JAYMYQ010000001">
    <property type="protein sequence ID" value="KAK7358228.1"/>
    <property type="molecule type" value="Genomic_DNA"/>
</dbReference>
<protein>
    <submittedName>
        <fullName evidence="1">Uncharacterized protein</fullName>
    </submittedName>
</protein>
<proteinExistence type="predicted"/>
<accession>A0AAN9MTM1</accession>
<name>A0AAN9MTM1_CANGL</name>
<organism evidence="1 2">
    <name type="scientific">Canavalia gladiata</name>
    <name type="common">Sword bean</name>
    <name type="synonym">Dolichos gladiatus</name>
    <dbReference type="NCBI Taxonomy" id="3824"/>
    <lineage>
        <taxon>Eukaryota</taxon>
        <taxon>Viridiplantae</taxon>
        <taxon>Streptophyta</taxon>
        <taxon>Embryophyta</taxon>
        <taxon>Tracheophyta</taxon>
        <taxon>Spermatophyta</taxon>
        <taxon>Magnoliopsida</taxon>
        <taxon>eudicotyledons</taxon>
        <taxon>Gunneridae</taxon>
        <taxon>Pentapetalae</taxon>
        <taxon>rosids</taxon>
        <taxon>fabids</taxon>
        <taxon>Fabales</taxon>
        <taxon>Fabaceae</taxon>
        <taxon>Papilionoideae</taxon>
        <taxon>50 kb inversion clade</taxon>
        <taxon>NPAAA clade</taxon>
        <taxon>indigoferoid/millettioid clade</taxon>
        <taxon>Phaseoleae</taxon>
        <taxon>Canavalia</taxon>
    </lineage>
</organism>
<dbReference type="Proteomes" id="UP001367508">
    <property type="component" value="Unassembled WGS sequence"/>
</dbReference>
<dbReference type="AlphaFoldDB" id="A0AAN9MTM1"/>
<evidence type="ECO:0000313" key="1">
    <source>
        <dbReference type="EMBL" id="KAK7358228.1"/>
    </source>
</evidence>
<reference evidence="1 2" key="1">
    <citation type="submission" date="2024-01" db="EMBL/GenBank/DDBJ databases">
        <title>The genomes of 5 underutilized Papilionoideae crops provide insights into root nodulation and disease resistanc.</title>
        <authorList>
            <person name="Jiang F."/>
        </authorList>
    </citation>
    <scope>NUCLEOTIDE SEQUENCE [LARGE SCALE GENOMIC DNA]</scope>
    <source>
        <strain evidence="1">LVBAO_FW01</strain>
        <tissue evidence="1">Leaves</tissue>
    </source>
</reference>
<gene>
    <name evidence="1" type="ORF">VNO77_00153</name>
</gene>
<evidence type="ECO:0000313" key="2">
    <source>
        <dbReference type="Proteomes" id="UP001367508"/>
    </source>
</evidence>
<comment type="caution">
    <text evidence="1">The sequence shown here is derived from an EMBL/GenBank/DDBJ whole genome shotgun (WGS) entry which is preliminary data.</text>
</comment>